<organism evidence="4">
    <name type="scientific">Sesamum angustifolium</name>
    <dbReference type="NCBI Taxonomy" id="2727405"/>
    <lineage>
        <taxon>Eukaryota</taxon>
        <taxon>Viridiplantae</taxon>
        <taxon>Streptophyta</taxon>
        <taxon>Embryophyta</taxon>
        <taxon>Tracheophyta</taxon>
        <taxon>Spermatophyta</taxon>
        <taxon>Magnoliopsida</taxon>
        <taxon>eudicotyledons</taxon>
        <taxon>Gunneridae</taxon>
        <taxon>Pentapetalae</taxon>
        <taxon>asterids</taxon>
        <taxon>lamiids</taxon>
        <taxon>Lamiales</taxon>
        <taxon>Pedaliaceae</taxon>
        <taxon>Sesamum</taxon>
    </lineage>
</organism>
<evidence type="ECO:0000259" key="3">
    <source>
        <dbReference type="PROSITE" id="PS50158"/>
    </source>
</evidence>
<dbReference type="GO" id="GO:0008270">
    <property type="term" value="F:zinc ion binding"/>
    <property type="evidence" value="ECO:0007669"/>
    <property type="project" value="UniProtKB-KW"/>
</dbReference>
<keyword evidence="1" id="KW-0863">Zinc-finger</keyword>
<keyword evidence="1" id="KW-0479">Metal-binding</keyword>
<dbReference type="SMART" id="SM00343">
    <property type="entry name" value="ZnF_C2HC"/>
    <property type="match status" value="1"/>
</dbReference>
<dbReference type="Pfam" id="PF00098">
    <property type="entry name" value="zf-CCHC"/>
    <property type="match status" value="1"/>
</dbReference>
<feature type="compositionally biased region" description="Polar residues" evidence="2">
    <location>
        <begin position="80"/>
        <end position="98"/>
    </location>
</feature>
<comment type="caution">
    <text evidence="4">The sequence shown here is derived from an EMBL/GenBank/DDBJ whole genome shotgun (WGS) entry which is preliminary data.</text>
</comment>
<feature type="compositionally biased region" description="Gly residues" evidence="2">
    <location>
        <begin position="13"/>
        <end position="26"/>
    </location>
</feature>
<name>A0AAW2IXG2_9LAMI</name>
<dbReference type="Pfam" id="PF08284">
    <property type="entry name" value="RVP_2"/>
    <property type="match status" value="1"/>
</dbReference>
<sequence>MGQSSRVPSVSFGKGGPNSIGFGGRQGPTRSLSGRYILSCANCGRRHTGECWGAQPILCYHCHQPGHIVRDCPTWRDNARGSQISGPNNVGENLQRAGTSRGRGRGGRGGGNISTASTAQSSQPQPQERVYAITKEQAPTAPEVITGSFSICGSNAHVLINPGSTCSFISHDFASRVHASIELLGHDLCVSMLAGGVMLVNTMVRSCPVVVKGVTLYADLVVINLREFDVIFGDGLVVL</sequence>
<dbReference type="PANTHER" id="PTHR15503:SF45">
    <property type="entry name" value="RNA-DIRECTED DNA POLYMERASE HOMOLOG"/>
    <property type="match status" value="1"/>
</dbReference>
<protein>
    <recommendedName>
        <fullName evidence="3">CCHC-type domain-containing protein</fullName>
    </recommendedName>
</protein>
<dbReference type="InterPro" id="IPR001878">
    <property type="entry name" value="Znf_CCHC"/>
</dbReference>
<dbReference type="GO" id="GO:0003676">
    <property type="term" value="F:nucleic acid binding"/>
    <property type="evidence" value="ECO:0007669"/>
    <property type="project" value="InterPro"/>
</dbReference>
<evidence type="ECO:0000256" key="1">
    <source>
        <dbReference type="PROSITE-ProRule" id="PRU00047"/>
    </source>
</evidence>
<dbReference type="PROSITE" id="PS50158">
    <property type="entry name" value="ZF_CCHC"/>
    <property type="match status" value="1"/>
</dbReference>
<gene>
    <name evidence="4" type="ORF">Sangu_2719900</name>
</gene>
<dbReference type="AlphaFoldDB" id="A0AAW2IXG2"/>
<accession>A0AAW2IXG2</accession>
<dbReference type="InterPro" id="IPR036875">
    <property type="entry name" value="Znf_CCHC_sf"/>
</dbReference>
<evidence type="ECO:0000313" key="4">
    <source>
        <dbReference type="EMBL" id="KAL0286802.1"/>
    </source>
</evidence>
<reference evidence="4" key="2">
    <citation type="journal article" date="2024" name="Plant">
        <title>Genomic evolution and insights into agronomic trait innovations of Sesamum species.</title>
        <authorList>
            <person name="Miao H."/>
            <person name="Wang L."/>
            <person name="Qu L."/>
            <person name="Liu H."/>
            <person name="Sun Y."/>
            <person name="Le M."/>
            <person name="Wang Q."/>
            <person name="Wei S."/>
            <person name="Zheng Y."/>
            <person name="Lin W."/>
            <person name="Duan Y."/>
            <person name="Cao H."/>
            <person name="Xiong S."/>
            <person name="Wang X."/>
            <person name="Wei L."/>
            <person name="Li C."/>
            <person name="Ma Q."/>
            <person name="Ju M."/>
            <person name="Zhao R."/>
            <person name="Li G."/>
            <person name="Mu C."/>
            <person name="Tian Q."/>
            <person name="Mei H."/>
            <person name="Zhang T."/>
            <person name="Gao T."/>
            <person name="Zhang H."/>
        </authorList>
    </citation>
    <scope>NUCLEOTIDE SEQUENCE</scope>
    <source>
        <strain evidence="4">G01</strain>
    </source>
</reference>
<dbReference type="Gene3D" id="2.40.70.10">
    <property type="entry name" value="Acid Proteases"/>
    <property type="match status" value="1"/>
</dbReference>
<dbReference type="InterPro" id="IPR021109">
    <property type="entry name" value="Peptidase_aspartic_dom_sf"/>
</dbReference>
<feature type="domain" description="CCHC-type" evidence="3">
    <location>
        <begin position="59"/>
        <end position="73"/>
    </location>
</feature>
<dbReference type="Gene3D" id="4.10.60.10">
    <property type="entry name" value="Zinc finger, CCHC-type"/>
    <property type="match status" value="1"/>
</dbReference>
<dbReference type="SUPFAM" id="SSF57756">
    <property type="entry name" value="Retrovirus zinc finger-like domains"/>
    <property type="match status" value="1"/>
</dbReference>
<dbReference type="InterPro" id="IPR032567">
    <property type="entry name" value="RTL1-rel"/>
</dbReference>
<feature type="compositionally biased region" description="Low complexity" evidence="2">
    <location>
        <begin position="114"/>
        <end position="127"/>
    </location>
</feature>
<proteinExistence type="predicted"/>
<dbReference type="PANTHER" id="PTHR15503">
    <property type="entry name" value="LDOC1 RELATED"/>
    <property type="match status" value="1"/>
</dbReference>
<dbReference type="EMBL" id="JACGWK010001516">
    <property type="protein sequence ID" value="KAL0286802.1"/>
    <property type="molecule type" value="Genomic_DNA"/>
</dbReference>
<dbReference type="CDD" id="cd00303">
    <property type="entry name" value="retropepsin_like"/>
    <property type="match status" value="1"/>
</dbReference>
<feature type="region of interest" description="Disordered" evidence="2">
    <location>
        <begin position="1"/>
        <end position="28"/>
    </location>
</feature>
<feature type="region of interest" description="Disordered" evidence="2">
    <location>
        <begin position="79"/>
        <end position="128"/>
    </location>
</feature>
<evidence type="ECO:0000256" key="2">
    <source>
        <dbReference type="SAM" id="MobiDB-lite"/>
    </source>
</evidence>
<keyword evidence="1" id="KW-0862">Zinc</keyword>
<reference evidence="4" key="1">
    <citation type="submission" date="2020-06" db="EMBL/GenBank/DDBJ databases">
        <authorList>
            <person name="Li T."/>
            <person name="Hu X."/>
            <person name="Zhang T."/>
            <person name="Song X."/>
            <person name="Zhang H."/>
            <person name="Dai N."/>
            <person name="Sheng W."/>
            <person name="Hou X."/>
            <person name="Wei L."/>
        </authorList>
    </citation>
    <scope>NUCLEOTIDE SEQUENCE</scope>
    <source>
        <strain evidence="4">G01</strain>
        <tissue evidence="4">Leaf</tissue>
    </source>
</reference>